<name>A0A2W1BS98_HELAM</name>
<keyword evidence="2" id="KW-1185">Reference proteome</keyword>
<protein>
    <recommendedName>
        <fullName evidence="3">Reverse transcriptase zinc-binding domain-containing protein</fullName>
    </recommendedName>
</protein>
<gene>
    <name evidence="1" type="primary">HaOG205906</name>
    <name evidence="1" type="ORF">B5X24_HaOG205906</name>
</gene>
<dbReference type="Proteomes" id="UP000249218">
    <property type="component" value="Unassembled WGS sequence"/>
</dbReference>
<dbReference type="EMBL" id="KZ149989">
    <property type="protein sequence ID" value="PZC75630.1"/>
    <property type="molecule type" value="Genomic_DNA"/>
</dbReference>
<accession>A0A2W1BS98</accession>
<dbReference type="AlphaFoldDB" id="A0A2W1BS98"/>
<sequence length="126" mass="13922">MSSSSSPQPFPNYIGVGFQSHWMQPSTGVLRHASIVAVSPLFEEWLLRSHGAVTYRTTHDGHGCFGRYLHRIGRQEASGCHQCADSPEDTVDHTVQECPAWEGHRWVLVEALGDGDLTRPALVQAI</sequence>
<evidence type="ECO:0000313" key="1">
    <source>
        <dbReference type="EMBL" id="PZC75630.1"/>
    </source>
</evidence>
<dbReference type="OrthoDB" id="415822at2759"/>
<proteinExistence type="predicted"/>
<reference evidence="1 2" key="1">
    <citation type="journal article" date="2017" name="BMC Biol.">
        <title>Genomic innovations, transcriptional plasticity and gene loss underlying the evolution and divergence of two highly polyphagous and invasive Helicoverpa pest species.</title>
        <authorList>
            <person name="Pearce S.L."/>
            <person name="Clarke D.F."/>
            <person name="East P.D."/>
            <person name="Elfekih S."/>
            <person name="Gordon K.H."/>
            <person name="Jermiin L.S."/>
            <person name="McGaughran A."/>
            <person name="Oakeshott J.G."/>
            <person name="Papanikolaou A."/>
            <person name="Perera O.P."/>
            <person name="Rane R.V."/>
            <person name="Richards S."/>
            <person name="Tay W.T."/>
            <person name="Walsh T.K."/>
            <person name="Anderson A."/>
            <person name="Anderson C.J."/>
            <person name="Asgari S."/>
            <person name="Board P.G."/>
            <person name="Bretschneider A."/>
            <person name="Campbell P.M."/>
            <person name="Chertemps T."/>
            <person name="Christeller J.T."/>
            <person name="Coppin C.W."/>
            <person name="Downes S.J."/>
            <person name="Duan G."/>
            <person name="Farnsworth C.A."/>
            <person name="Good R.T."/>
            <person name="Han L.B."/>
            <person name="Han Y.C."/>
            <person name="Hatje K."/>
            <person name="Horne I."/>
            <person name="Huang Y.P."/>
            <person name="Hughes D.S."/>
            <person name="Jacquin-Joly E."/>
            <person name="James W."/>
            <person name="Jhangiani S."/>
            <person name="Kollmar M."/>
            <person name="Kuwar S.S."/>
            <person name="Li S."/>
            <person name="Liu N.Y."/>
            <person name="Maibeche M.T."/>
            <person name="Miller J.R."/>
            <person name="Montagne N."/>
            <person name="Perry T."/>
            <person name="Qu J."/>
            <person name="Song S.V."/>
            <person name="Sutton G.G."/>
            <person name="Vogel H."/>
            <person name="Walenz B.P."/>
            <person name="Xu W."/>
            <person name="Zhang H.J."/>
            <person name="Zou Z."/>
            <person name="Batterham P."/>
            <person name="Edwards O.R."/>
            <person name="Feyereisen R."/>
            <person name="Gibbs R.A."/>
            <person name="Heckel D.G."/>
            <person name="McGrath A."/>
            <person name="Robin C."/>
            <person name="Scherer S.E."/>
            <person name="Worley K.C."/>
            <person name="Wu Y.D."/>
        </authorList>
    </citation>
    <scope>NUCLEOTIDE SEQUENCE [LARGE SCALE GENOMIC DNA]</scope>
    <source>
        <strain evidence="1">Harm_GR_Male_#8</strain>
        <tissue evidence="1">Whole organism</tissue>
    </source>
</reference>
<organism evidence="1 2">
    <name type="scientific">Helicoverpa armigera</name>
    <name type="common">Cotton bollworm</name>
    <name type="synonym">Heliothis armigera</name>
    <dbReference type="NCBI Taxonomy" id="29058"/>
    <lineage>
        <taxon>Eukaryota</taxon>
        <taxon>Metazoa</taxon>
        <taxon>Ecdysozoa</taxon>
        <taxon>Arthropoda</taxon>
        <taxon>Hexapoda</taxon>
        <taxon>Insecta</taxon>
        <taxon>Pterygota</taxon>
        <taxon>Neoptera</taxon>
        <taxon>Endopterygota</taxon>
        <taxon>Lepidoptera</taxon>
        <taxon>Glossata</taxon>
        <taxon>Ditrysia</taxon>
        <taxon>Noctuoidea</taxon>
        <taxon>Noctuidae</taxon>
        <taxon>Heliothinae</taxon>
        <taxon>Helicoverpa</taxon>
    </lineage>
</organism>
<evidence type="ECO:0000313" key="2">
    <source>
        <dbReference type="Proteomes" id="UP000249218"/>
    </source>
</evidence>
<evidence type="ECO:0008006" key="3">
    <source>
        <dbReference type="Google" id="ProtNLM"/>
    </source>
</evidence>